<reference evidence="3 4" key="1">
    <citation type="submission" date="2017-06" db="EMBL/GenBank/DDBJ databases">
        <title>Sequencing and comparative analysis of myxobacterial genomes.</title>
        <authorList>
            <person name="Rupp O."/>
            <person name="Goesmann A."/>
            <person name="Sogaard-Andersen L."/>
        </authorList>
    </citation>
    <scope>NUCLEOTIDE SEQUENCE [LARGE SCALE GENOMIC DNA]</scope>
    <source>
        <strain evidence="3 4">DSM 52655</strain>
    </source>
</reference>
<dbReference type="Proteomes" id="UP000217257">
    <property type="component" value="Chromosome"/>
</dbReference>
<evidence type="ECO:0000256" key="2">
    <source>
        <dbReference type="SAM" id="SignalP"/>
    </source>
</evidence>
<accession>A0A250J7K0</accession>
<keyword evidence="2" id="KW-0732">Signal</keyword>
<name>A0A250J7K0_9BACT</name>
<dbReference type="EMBL" id="CP022098">
    <property type="protein sequence ID" value="ATB39497.1"/>
    <property type="molecule type" value="Genomic_DNA"/>
</dbReference>
<feature type="compositionally biased region" description="Low complexity" evidence="1">
    <location>
        <begin position="22"/>
        <end position="35"/>
    </location>
</feature>
<evidence type="ECO:0000256" key="1">
    <source>
        <dbReference type="SAM" id="MobiDB-lite"/>
    </source>
</evidence>
<sequence>MSPFRTSKLVALASLLAATLSPPTLAQPKPSAPAKTPAPAPLRPRRPRPPPRPARA</sequence>
<proteinExistence type="predicted"/>
<feature type="compositionally biased region" description="Basic residues" evidence="1">
    <location>
        <begin position="43"/>
        <end position="56"/>
    </location>
</feature>
<dbReference type="RefSeq" id="WP_157758635.1">
    <property type="nucleotide sequence ID" value="NZ_CP022098.1"/>
</dbReference>
<organism evidence="3 4">
    <name type="scientific">Cystobacter fuscus</name>
    <dbReference type="NCBI Taxonomy" id="43"/>
    <lineage>
        <taxon>Bacteria</taxon>
        <taxon>Pseudomonadati</taxon>
        <taxon>Myxococcota</taxon>
        <taxon>Myxococcia</taxon>
        <taxon>Myxococcales</taxon>
        <taxon>Cystobacterineae</taxon>
        <taxon>Archangiaceae</taxon>
        <taxon>Cystobacter</taxon>
    </lineage>
</organism>
<evidence type="ECO:0000313" key="3">
    <source>
        <dbReference type="EMBL" id="ATB39497.1"/>
    </source>
</evidence>
<evidence type="ECO:0000313" key="4">
    <source>
        <dbReference type="Proteomes" id="UP000217257"/>
    </source>
</evidence>
<protein>
    <submittedName>
        <fullName evidence="3">Uncharacterized protein</fullName>
    </submittedName>
</protein>
<feature type="signal peptide" evidence="2">
    <location>
        <begin position="1"/>
        <end position="26"/>
    </location>
</feature>
<feature type="chain" id="PRO_5012738620" evidence="2">
    <location>
        <begin position="27"/>
        <end position="56"/>
    </location>
</feature>
<dbReference type="KEGG" id="cfus:CYFUS_004941"/>
<gene>
    <name evidence="3" type="ORF">CYFUS_004941</name>
</gene>
<dbReference type="AlphaFoldDB" id="A0A250J7K0"/>
<feature type="region of interest" description="Disordered" evidence="1">
    <location>
        <begin position="22"/>
        <end position="56"/>
    </location>
</feature>